<dbReference type="RefSeq" id="WP_080175442.1">
    <property type="nucleotide sequence ID" value="NZ_AP024854.1"/>
</dbReference>
<dbReference type="GO" id="GO:0005886">
    <property type="term" value="C:plasma membrane"/>
    <property type="evidence" value="ECO:0007669"/>
    <property type="project" value="UniProtKB-SubCell"/>
</dbReference>
<comment type="subcellular location">
    <subcellularLocation>
        <location evidence="1">Cell inner membrane</location>
    </subcellularLocation>
</comment>
<evidence type="ECO:0000313" key="12">
    <source>
        <dbReference type="Proteomes" id="UP000191116"/>
    </source>
</evidence>
<comment type="similarity">
    <text evidence="2">Belongs to the GSP N family.</text>
</comment>
<keyword evidence="8" id="KW-0653">Protein transport</keyword>
<dbReference type="Pfam" id="PF01203">
    <property type="entry name" value="T2SSN"/>
    <property type="match status" value="1"/>
</dbReference>
<evidence type="ECO:0000256" key="2">
    <source>
        <dbReference type="ARBA" id="ARBA00007208"/>
    </source>
</evidence>
<keyword evidence="4" id="KW-0813">Transport</keyword>
<keyword evidence="7" id="KW-0812">Transmembrane</keyword>
<proteinExistence type="inferred from homology"/>
<evidence type="ECO:0000256" key="5">
    <source>
        <dbReference type="ARBA" id="ARBA00022475"/>
    </source>
</evidence>
<keyword evidence="5" id="KW-1003">Cell membrane</keyword>
<dbReference type="GO" id="GO:0015628">
    <property type="term" value="P:protein secretion by the type II secretion system"/>
    <property type="evidence" value="ECO:0007669"/>
    <property type="project" value="InterPro"/>
</dbReference>
<dbReference type="InterPro" id="IPR022792">
    <property type="entry name" value="T2SS_protein-GspN"/>
</dbReference>
<evidence type="ECO:0000256" key="8">
    <source>
        <dbReference type="ARBA" id="ARBA00022927"/>
    </source>
</evidence>
<accession>A0A1T4U289</accession>
<evidence type="ECO:0000313" key="11">
    <source>
        <dbReference type="EMBL" id="SKA46618.1"/>
    </source>
</evidence>
<evidence type="ECO:0000256" key="9">
    <source>
        <dbReference type="ARBA" id="ARBA00023136"/>
    </source>
</evidence>
<dbReference type="Proteomes" id="UP000191116">
    <property type="component" value="Unassembled WGS sequence"/>
</dbReference>
<name>A0A1T4U289_9GAMM</name>
<dbReference type="GO" id="GO:0015627">
    <property type="term" value="C:type II protein secretion system complex"/>
    <property type="evidence" value="ECO:0007669"/>
    <property type="project" value="InterPro"/>
</dbReference>
<sequence>MKFKLAVGASFGAVFIASLVTHIPASWLWQYAPKIQGLALEGISGTPWQGSAANVRWQNQPFGRLQWNMQLGRLLQGELAFNVRFGKGSEWQLQGQGLVGYSMSGPFAEKLLLSMPAAQAVSQAQLPVPVSIDGNLELTVRNYHYAAPYCKTLDATLAWVQGAAETPMGTIKPGPVFADLSCEKGAIVAKVKQTSTDVSSNWNANLATNRQYKVYGWFKPGATFPAKLAAQLTWLGDPNTKGQYSLNYSGRL</sequence>
<reference evidence="11 12" key="1">
    <citation type="submission" date="2017-02" db="EMBL/GenBank/DDBJ databases">
        <authorList>
            <person name="Peterson S.W."/>
        </authorList>
    </citation>
    <scope>NUCLEOTIDE SEQUENCE [LARGE SCALE GENOMIC DNA]</scope>
    <source>
        <strain evidence="11 12">CECT 9189</strain>
    </source>
</reference>
<evidence type="ECO:0000256" key="7">
    <source>
        <dbReference type="ARBA" id="ARBA00022692"/>
    </source>
</evidence>
<protein>
    <recommendedName>
        <fullName evidence="3">Type II secretion system protein N</fullName>
    </recommendedName>
    <alternativeName>
        <fullName evidence="10">General secretion pathway protein N</fullName>
    </alternativeName>
</protein>
<gene>
    <name evidence="11" type="primary">outN</name>
    <name evidence="11" type="ORF">CZ814_02661</name>
</gene>
<evidence type="ECO:0000256" key="4">
    <source>
        <dbReference type="ARBA" id="ARBA00022448"/>
    </source>
</evidence>
<dbReference type="EMBL" id="FUWP01000016">
    <property type="protein sequence ID" value="SKA46618.1"/>
    <property type="molecule type" value="Genomic_DNA"/>
</dbReference>
<evidence type="ECO:0000256" key="1">
    <source>
        <dbReference type="ARBA" id="ARBA00004533"/>
    </source>
</evidence>
<keyword evidence="6" id="KW-0997">Cell inner membrane</keyword>
<evidence type="ECO:0000256" key="3">
    <source>
        <dbReference type="ARBA" id="ARBA00021563"/>
    </source>
</evidence>
<organism evidence="11 12">
    <name type="scientific">Photobacterium toruni</name>
    <dbReference type="NCBI Taxonomy" id="1935446"/>
    <lineage>
        <taxon>Bacteria</taxon>
        <taxon>Pseudomonadati</taxon>
        <taxon>Pseudomonadota</taxon>
        <taxon>Gammaproteobacteria</taxon>
        <taxon>Vibrionales</taxon>
        <taxon>Vibrionaceae</taxon>
        <taxon>Photobacterium</taxon>
    </lineage>
</organism>
<evidence type="ECO:0000256" key="6">
    <source>
        <dbReference type="ARBA" id="ARBA00022519"/>
    </source>
</evidence>
<dbReference type="AlphaFoldDB" id="A0A1T4U289"/>
<evidence type="ECO:0000256" key="10">
    <source>
        <dbReference type="ARBA" id="ARBA00030772"/>
    </source>
</evidence>
<dbReference type="OrthoDB" id="6118198at2"/>
<keyword evidence="9" id="KW-0472">Membrane</keyword>